<proteinExistence type="inferred from homology"/>
<dbReference type="InterPro" id="IPR005024">
    <property type="entry name" value="Snf7_fam"/>
</dbReference>
<dbReference type="PANTHER" id="PTHR10476">
    <property type="entry name" value="CHARGED MULTIVESICULAR BODY PROTEIN"/>
    <property type="match status" value="1"/>
</dbReference>
<name>A0A2B4SIP2_STYPI</name>
<keyword evidence="4" id="KW-1185">Reference proteome</keyword>
<dbReference type="Proteomes" id="UP000225706">
    <property type="component" value="Unassembled WGS sequence"/>
</dbReference>
<evidence type="ECO:0000313" key="3">
    <source>
        <dbReference type="EMBL" id="PFX28387.1"/>
    </source>
</evidence>
<dbReference type="EMBL" id="LSMT01000084">
    <property type="protein sequence ID" value="PFX28387.1"/>
    <property type="molecule type" value="Genomic_DNA"/>
</dbReference>
<dbReference type="GO" id="GO:0007034">
    <property type="term" value="P:vacuolar transport"/>
    <property type="evidence" value="ECO:0007669"/>
    <property type="project" value="InterPro"/>
</dbReference>
<dbReference type="OrthoDB" id="2329734at2759"/>
<gene>
    <name evidence="3" type="primary">chmp3</name>
    <name evidence="3" type="ORF">AWC38_SpisGene6880</name>
</gene>
<feature type="region of interest" description="Disordered" evidence="2">
    <location>
        <begin position="177"/>
        <end position="207"/>
    </location>
</feature>
<protein>
    <submittedName>
        <fullName evidence="3">Charged multivesicular body protein 3</fullName>
    </submittedName>
</protein>
<dbReference type="Pfam" id="PF03357">
    <property type="entry name" value="Snf7"/>
    <property type="match status" value="1"/>
</dbReference>
<dbReference type="AlphaFoldDB" id="A0A2B4SIP2"/>
<comment type="similarity">
    <text evidence="1">Belongs to the SNF7 family.</text>
</comment>
<comment type="caution">
    <text evidence="3">The sequence shown here is derived from an EMBL/GenBank/DDBJ whole genome shotgun (WGS) entry which is preliminary data.</text>
</comment>
<evidence type="ECO:0000313" key="4">
    <source>
        <dbReference type="Proteomes" id="UP000225706"/>
    </source>
</evidence>
<evidence type="ECO:0000256" key="1">
    <source>
        <dbReference type="ARBA" id="ARBA00006190"/>
    </source>
</evidence>
<accession>A0A2B4SIP2</accession>
<reference evidence="4" key="1">
    <citation type="journal article" date="2017" name="bioRxiv">
        <title>Comparative analysis of the genomes of Stylophora pistillata and Acropora digitifera provides evidence for extensive differences between species of corals.</title>
        <authorList>
            <person name="Voolstra C.R."/>
            <person name="Li Y."/>
            <person name="Liew Y.J."/>
            <person name="Baumgarten S."/>
            <person name="Zoccola D."/>
            <person name="Flot J.-F."/>
            <person name="Tambutte S."/>
            <person name="Allemand D."/>
            <person name="Aranda M."/>
        </authorList>
    </citation>
    <scope>NUCLEOTIDE SEQUENCE [LARGE SCALE GENOMIC DNA]</scope>
</reference>
<sequence length="217" mass="24204">MGLFGQTPQKAPKEQVQEWCRGLRKEGRVLDRQIRAIQREEEKAKRSLNDAAKKGHKDVCSILAKEIIRSRKAINKIYASKAQLNSVEMSMKNQLATLRMAGALEKSGEVMKYMQQLVKVPDIQATMNEMSKEMMKAGIIEEMLEDTFEGLEDDDLEEAAQEEVDKILFEVTKGALGQAGPVSDTLPGEQEGAAAMVPSDDEGEMEDMKARLEALRS</sequence>
<organism evidence="3 4">
    <name type="scientific">Stylophora pistillata</name>
    <name type="common">Smooth cauliflower coral</name>
    <dbReference type="NCBI Taxonomy" id="50429"/>
    <lineage>
        <taxon>Eukaryota</taxon>
        <taxon>Metazoa</taxon>
        <taxon>Cnidaria</taxon>
        <taxon>Anthozoa</taxon>
        <taxon>Hexacorallia</taxon>
        <taxon>Scleractinia</taxon>
        <taxon>Astrocoeniina</taxon>
        <taxon>Pocilloporidae</taxon>
        <taxon>Stylophora</taxon>
    </lineage>
</organism>
<dbReference type="STRING" id="50429.A0A2B4SIP2"/>
<evidence type="ECO:0000256" key="2">
    <source>
        <dbReference type="SAM" id="MobiDB-lite"/>
    </source>
</evidence>
<dbReference type="Gene3D" id="6.10.140.1230">
    <property type="match status" value="1"/>
</dbReference>